<organism evidence="2 3">
    <name type="scientific">Geodia barretti</name>
    <name type="common">Barrett's horny sponge</name>
    <dbReference type="NCBI Taxonomy" id="519541"/>
    <lineage>
        <taxon>Eukaryota</taxon>
        <taxon>Metazoa</taxon>
        <taxon>Porifera</taxon>
        <taxon>Demospongiae</taxon>
        <taxon>Heteroscleromorpha</taxon>
        <taxon>Tetractinellida</taxon>
        <taxon>Astrophorina</taxon>
        <taxon>Geodiidae</taxon>
        <taxon>Geodia</taxon>
    </lineage>
</organism>
<feature type="non-terminal residue" evidence="2">
    <location>
        <position position="67"/>
    </location>
</feature>
<accession>A0AA35TWM9</accession>
<dbReference type="AlphaFoldDB" id="A0AA35TWM9"/>
<evidence type="ECO:0000313" key="2">
    <source>
        <dbReference type="EMBL" id="CAI8055129.1"/>
    </source>
</evidence>
<proteinExistence type="predicted"/>
<keyword evidence="3" id="KW-1185">Reference proteome</keyword>
<feature type="chain" id="PRO_5041352690" evidence="1">
    <location>
        <begin position="18"/>
        <end position="67"/>
    </location>
</feature>
<dbReference type="EMBL" id="CASHTH010004248">
    <property type="protein sequence ID" value="CAI8055129.1"/>
    <property type="molecule type" value="Genomic_DNA"/>
</dbReference>
<feature type="non-terminal residue" evidence="2">
    <location>
        <position position="1"/>
    </location>
</feature>
<protein>
    <submittedName>
        <fullName evidence="2">Uncharacterized protein</fullName>
    </submittedName>
</protein>
<gene>
    <name evidence="2" type="ORF">GBAR_LOCUS30100</name>
</gene>
<evidence type="ECO:0000313" key="3">
    <source>
        <dbReference type="Proteomes" id="UP001174909"/>
    </source>
</evidence>
<feature type="signal peptide" evidence="1">
    <location>
        <begin position="1"/>
        <end position="17"/>
    </location>
</feature>
<reference evidence="2" key="1">
    <citation type="submission" date="2023-03" db="EMBL/GenBank/DDBJ databases">
        <authorList>
            <person name="Steffen K."/>
            <person name="Cardenas P."/>
        </authorList>
    </citation>
    <scope>NUCLEOTIDE SEQUENCE</scope>
</reference>
<comment type="caution">
    <text evidence="2">The sequence shown here is derived from an EMBL/GenBank/DDBJ whole genome shotgun (WGS) entry which is preliminary data.</text>
</comment>
<name>A0AA35TWM9_GEOBA</name>
<sequence length="67" mass="7001">QWLFLLYVLFDLTGGLSLQLVVPQGIESVNGSSVTMGCTSPLVDCGGVMVCGSQSYLIDGCSPDIDT</sequence>
<dbReference type="Proteomes" id="UP001174909">
    <property type="component" value="Unassembled WGS sequence"/>
</dbReference>
<keyword evidence="1" id="KW-0732">Signal</keyword>
<evidence type="ECO:0000256" key="1">
    <source>
        <dbReference type="SAM" id="SignalP"/>
    </source>
</evidence>